<dbReference type="AlphaFoldDB" id="A0A432ZUB6"/>
<gene>
    <name evidence="2" type="ORF">CWI84_01755</name>
</gene>
<feature type="domain" description="PilZ" evidence="1">
    <location>
        <begin position="81"/>
        <end position="177"/>
    </location>
</feature>
<dbReference type="RefSeq" id="WP_126840848.1">
    <property type="nucleotide sequence ID" value="NZ_PIQH01000001.1"/>
</dbReference>
<keyword evidence="3" id="KW-1185">Reference proteome</keyword>
<accession>A0A432ZUB6</accession>
<organism evidence="2 3">
    <name type="scientific">Idiomarina tyrosinivorans</name>
    <dbReference type="NCBI Taxonomy" id="1445662"/>
    <lineage>
        <taxon>Bacteria</taxon>
        <taxon>Pseudomonadati</taxon>
        <taxon>Pseudomonadota</taxon>
        <taxon>Gammaproteobacteria</taxon>
        <taxon>Alteromonadales</taxon>
        <taxon>Idiomarinaceae</taxon>
        <taxon>Idiomarina</taxon>
    </lineage>
</organism>
<dbReference type="OrthoDB" id="5890620at2"/>
<evidence type="ECO:0000313" key="2">
    <source>
        <dbReference type="EMBL" id="RUO81507.1"/>
    </source>
</evidence>
<dbReference type="InterPro" id="IPR009875">
    <property type="entry name" value="PilZ_domain"/>
</dbReference>
<dbReference type="Gene3D" id="2.40.10.220">
    <property type="entry name" value="predicted glycosyltransferase like domains"/>
    <property type="match status" value="1"/>
</dbReference>
<evidence type="ECO:0000313" key="3">
    <source>
        <dbReference type="Proteomes" id="UP000287996"/>
    </source>
</evidence>
<comment type="caution">
    <text evidence="2">The sequence shown here is derived from an EMBL/GenBank/DDBJ whole genome shotgun (WGS) entry which is preliminary data.</text>
</comment>
<dbReference type="Proteomes" id="UP000287996">
    <property type="component" value="Unassembled WGS sequence"/>
</dbReference>
<proteinExistence type="predicted"/>
<evidence type="ECO:0000259" key="1">
    <source>
        <dbReference type="Pfam" id="PF07238"/>
    </source>
</evidence>
<dbReference type="EMBL" id="PIQH01000001">
    <property type="protein sequence ID" value="RUO81507.1"/>
    <property type="molecule type" value="Genomic_DNA"/>
</dbReference>
<reference evidence="2 3" key="1">
    <citation type="journal article" date="2011" name="Front. Microbiol.">
        <title>Genomic signatures of strain selection and enhancement in Bacillus atrophaeus var. globigii, a historical biowarfare simulant.</title>
        <authorList>
            <person name="Gibbons H.S."/>
            <person name="Broomall S.M."/>
            <person name="McNew L.A."/>
            <person name="Daligault H."/>
            <person name="Chapman C."/>
            <person name="Bruce D."/>
            <person name="Karavis M."/>
            <person name="Krepps M."/>
            <person name="McGregor P.A."/>
            <person name="Hong C."/>
            <person name="Park K.H."/>
            <person name="Akmal A."/>
            <person name="Feldman A."/>
            <person name="Lin J.S."/>
            <person name="Chang W.E."/>
            <person name="Higgs B.W."/>
            <person name="Demirev P."/>
            <person name="Lindquist J."/>
            <person name="Liem A."/>
            <person name="Fochler E."/>
            <person name="Read T.D."/>
            <person name="Tapia R."/>
            <person name="Johnson S."/>
            <person name="Bishop-Lilly K.A."/>
            <person name="Detter C."/>
            <person name="Han C."/>
            <person name="Sozhamannan S."/>
            <person name="Rosenzweig C.N."/>
            <person name="Skowronski E.W."/>
        </authorList>
    </citation>
    <scope>NUCLEOTIDE SEQUENCE [LARGE SCALE GENOMIC DNA]</scope>
    <source>
        <strain evidence="2 3">CC-PW-9</strain>
    </source>
</reference>
<sequence length="201" mass="22690">MTDSAAIDTSAIGEYFTIAQPFPVNLITVANDALPSEEAFAEEIPELFVMTSQLAQAEANSAPSHFDDPKLRQVLALINTQNQRLNIMLGYLLRHEDDASQRFDGVAYSGGGFRILSKQSFKLGQICRGKLFFRAEQLAIYCYAEVIAAEPADAGQQQLTFAFRRLREEDLELLVRATLHEQSRQLKQRAEQRRHDQENPE</sequence>
<name>A0A432ZUB6_9GAMM</name>
<dbReference type="Pfam" id="PF07238">
    <property type="entry name" value="PilZ"/>
    <property type="match status" value="1"/>
</dbReference>
<dbReference type="GO" id="GO:0035438">
    <property type="term" value="F:cyclic-di-GMP binding"/>
    <property type="evidence" value="ECO:0007669"/>
    <property type="project" value="InterPro"/>
</dbReference>
<protein>
    <submittedName>
        <fullName evidence="2">PilZ domain-containing protein</fullName>
    </submittedName>
</protein>